<dbReference type="EMBL" id="JAINDJ010000005">
    <property type="protein sequence ID" value="KAG9445977.1"/>
    <property type="molecule type" value="Genomic_DNA"/>
</dbReference>
<reference evidence="3 4" key="1">
    <citation type="submission" date="2021-07" db="EMBL/GenBank/DDBJ databases">
        <title>The Aristolochia fimbriata genome: insights into angiosperm evolution, floral development and chemical biosynthesis.</title>
        <authorList>
            <person name="Jiao Y."/>
        </authorList>
    </citation>
    <scope>NUCLEOTIDE SEQUENCE [LARGE SCALE GENOMIC DNA]</scope>
    <source>
        <strain evidence="3">IBCAS-2021</strain>
        <tissue evidence="3">Leaf</tissue>
    </source>
</reference>
<feature type="region of interest" description="Disordered" evidence="2">
    <location>
        <begin position="80"/>
        <end position="103"/>
    </location>
</feature>
<keyword evidence="4" id="KW-1185">Reference proteome</keyword>
<evidence type="ECO:0000256" key="2">
    <source>
        <dbReference type="SAM" id="MobiDB-lite"/>
    </source>
</evidence>
<evidence type="ECO:0000256" key="1">
    <source>
        <dbReference type="SAM" id="Coils"/>
    </source>
</evidence>
<name>A0AAV7EEK4_ARIFI</name>
<accession>A0AAV7EEK4</accession>
<proteinExistence type="predicted"/>
<feature type="compositionally biased region" description="Basic and acidic residues" evidence="2">
    <location>
        <begin position="80"/>
        <end position="90"/>
    </location>
</feature>
<organism evidence="3 4">
    <name type="scientific">Aristolochia fimbriata</name>
    <name type="common">White veined hardy Dutchman's pipe vine</name>
    <dbReference type="NCBI Taxonomy" id="158543"/>
    <lineage>
        <taxon>Eukaryota</taxon>
        <taxon>Viridiplantae</taxon>
        <taxon>Streptophyta</taxon>
        <taxon>Embryophyta</taxon>
        <taxon>Tracheophyta</taxon>
        <taxon>Spermatophyta</taxon>
        <taxon>Magnoliopsida</taxon>
        <taxon>Magnoliidae</taxon>
        <taxon>Piperales</taxon>
        <taxon>Aristolochiaceae</taxon>
        <taxon>Aristolochia</taxon>
    </lineage>
</organism>
<comment type="caution">
    <text evidence="3">The sequence shown here is derived from an EMBL/GenBank/DDBJ whole genome shotgun (WGS) entry which is preliminary data.</text>
</comment>
<dbReference type="Proteomes" id="UP000825729">
    <property type="component" value="Unassembled WGS sequence"/>
</dbReference>
<evidence type="ECO:0000313" key="4">
    <source>
        <dbReference type="Proteomes" id="UP000825729"/>
    </source>
</evidence>
<feature type="coiled-coil region" evidence="1">
    <location>
        <begin position="152"/>
        <end position="193"/>
    </location>
</feature>
<keyword evidence="1" id="KW-0175">Coiled coil</keyword>
<dbReference type="AlphaFoldDB" id="A0AAV7EEK4"/>
<protein>
    <submittedName>
        <fullName evidence="3">Uncharacterized protein</fullName>
    </submittedName>
</protein>
<sequence length="210" mass="23655">MALTVWFYEHMQGSVPAFVYDTTFKLVDREAFPRVLKWGTGNYKHEGTYKSLLGVIGLLQDMSCLEPACNREASYICSSKEESIPDRERTTPSLPSPTIEAPNLLAGETNSTGEKSIPSCILVNPITWCSPPSTEVNENNRSRESDDEVVELKKLRRDVDALKGSYKELLEQLVAKDKENKQLRERVDHLETSVKLLKKPLVDNGVDDHS</sequence>
<gene>
    <name evidence="3" type="ORF">H6P81_012105</name>
</gene>
<evidence type="ECO:0000313" key="3">
    <source>
        <dbReference type="EMBL" id="KAG9445977.1"/>
    </source>
</evidence>